<reference evidence="2 3" key="1">
    <citation type="submission" date="2018-03" db="EMBL/GenBank/DDBJ databases">
        <title>Genomic Encyclopedia of Archaeal and Bacterial Type Strains, Phase II (KMG-II): from individual species to whole genera.</title>
        <authorList>
            <person name="Goeker M."/>
        </authorList>
    </citation>
    <scope>NUCLEOTIDE SEQUENCE [LARGE SCALE GENOMIC DNA]</scope>
    <source>
        <strain evidence="2 3">DSM 45601</strain>
    </source>
</reference>
<comment type="caution">
    <text evidence="2">The sequence shown here is derived from an EMBL/GenBank/DDBJ whole genome shotgun (WGS) entry which is preliminary data.</text>
</comment>
<evidence type="ECO:0000256" key="1">
    <source>
        <dbReference type="SAM" id="MobiDB-lite"/>
    </source>
</evidence>
<gene>
    <name evidence="2" type="ORF">CLV72_110305</name>
</gene>
<accession>A0A2T0PUG5</accession>
<keyword evidence="3" id="KW-1185">Reference proteome</keyword>
<proteinExistence type="predicted"/>
<dbReference type="Proteomes" id="UP000237846">
    <property type="component" value="Unassembled WGS sequence"/>
</dbReference>
<feature type="region of interest" description="Disordered" evidence="1">
    <location>
        <begin position="1"/>
        <end position="35"/>
    </location>
</feature>
<protein>
    <submittedName>
        <fullName evidence="2">Uncharacterized protein</fullName>
    </submittedName>
</protein>
<evidence type="ECO:0000313" key="3">
    <source>
        <dbReference type="Proteomes" id="UP000237846"/>
    </source>
</evidence>
<dbReference type="EMBL" id="PVZC01000010">
    <property type="protein sequence ID" value="PRX92543.1"/>
    <property type="molecule type" value="Genomic_DNA"/>
</dbReference>
<evidence type="ECO:0000313" key="2">
    <source>
        <dbReference type="EMBL" id="PRX92543.1"/>
    </source>
</evidence>
<sequence>MSVTTTAAAYRGPVKSEGGDEDQDFTGRSGRGRPG</sequence>
<name>A0A2T0PUG5_9ACTN</name>
<organism evidence="2 3">
    <name type="scientific">Allonocardiopsis opalescens</name>
    <dbReference type="NCBI Taxonomy" id="1144618"/>
    <lineage>
        <taxon>Bacteria</taxon>
        <taxon>Bacillati</taxon>
        <taxon>Actinomycetota</taxon>
        <taxon>Actinomycetes</taxon>
        <taxon>Streptosporangiales</taxon>
        <taxon>Allonocardiopsis</taxon>
    </lineage>
</organism>
<dbReference type="AlphaFoldDB" id="A0A2T0PUG5"/>